<feature type="domain" description="EF-hand" evidence="3">
    <location>
        <begin position="87"/>
        <end position="122"/>
    </location>
</feature>
<proteinExistence type="predicted"/>
<accession>A0A0D3J362</accession>
<dbReference type="PROSITE" id="PS50222">
    <property type="entry name" value="EF_HAND_2"/>
    <property type="match status" value="1"/>
</dbReference>
<evidence type="ECO:0000256" key="2">
    <source>
        <dbReference type="SAM" id="MobiDB-lite"/>
    </source>
</evidence>
<protein>
    <recommendedName>
        <fullName evidence="3">EF-hand domain-containing protein</fullName>
    </recommendedName>
</protein>
<evidence type="ECO:0000313" key="5">
    <source>
        <dbReference type="Proteomes" id="UP000013827"/>
    </source>
</evidence>
<dbReference type="HOGENOM" id="CLU_1630114_0_0_1"/>
<keyword evidence="5" id="KW-1185">Reference proteome</keyword>
<dbReference type="KEGG" id="ehx:EMIHUDRAFT_195927"/>
<dbReference type="InterPro" id="IPR018247">
    <property type="entry name" value="EF_Hand_1_Ca_BS"/>
</dbReference>
<dbReference type="STRING" id="2903.R1C6X9"/>
<reference evidence="4" key="2">
    <citation type="submission" date="2024-10" db="UniProtKB">
        <authorList>
            <consortium name="EnsemblProtists"/>
        </authorList>
    </citation>
    <scope>IDENTIFICATION</scope>
</reference>
<evidence type="ECO:0000313" key="4">
    <source>
        <dbReference type="EnsemblProtists" id="EOD17947"/>
    </source>
</evidence>
<dbReference type="GeneID" id="19045948"/>
<dbReference type="PaxDb" id="2903-EOD17947"/>
<dbReference type="PROSITE" id="PS00018">
    <property type="entry name" value="EF_HAND_1"/>
    <property type="match status" value="1"/>
</dbReference>
<evidence type="ECO:0000256" key="1">
    <source>
        <dbReference type="ARBA" id="ARBA00022837"/>
    </source>
</evidence>
<reference evidence="5" key="1">
    <citation type="journal article" date="2013" name="Nature">
        <title>Pan genome of the phytoplankton Emiliania underpins its global distribution.</title>
        <authorList>
            <person name="Read B.A."/>
            <person name="Kegel J."/>
            <person name="Klute M.J."/>
            <person name="Kuo A."/>
            <person name="Lefebvre S.C."/>
            <person name="Maumus F."/>
            <person name="Mayer C."/>
            <person name="Miller J."/>
            <person name="Monier A."/>
            <person name="Salamov A."/>
            <person name="Young J."/>
            <person name="Aguilar M."/>
            <person name="Claverie J.M."/>
            <person name="Frickenhaus S."/>
            <person name="Gonzalez K."/>
            <person name="Herman E.K."/>
            <person name="Lin Y.C."/>
            <person name="Napier J."/>
            <person name="Ogata H."/>
            <person name="Sarno A.F."/>
            <person name="Shmutz J."/>
            <person name="Schroeder D."/>
            <person name="de Vargas C."/>
            <person name="Verret F."/>
            <person name="von Dassow P."/>
            <person name="Valentin K."/>
            <person name="Van de Peer Y."/>
            <person name="Wheeler G."/>
            <person name="Dacks J.B."/>
            <person name="Delwiche C.F."/>
            <person name="Dyhrman S.T."/>
            <person name="Glockner G."/>
            <person name="John U."/>
            <person name="Richards T."/>
            <person name="Worden A.Z."/>
            <person name="Zhang X."/>
            <person name="Grigoriev I.V."/>
            <person name="Allen A.E."/>
            <person name="Bidle K."/>
            <person name="Borodovsky M."/>
            <person name="Bowler C."/>
            <person name="Brownlee C."/>
            <person name="Cock J.M."/>
            <person name="Elias M."/>
            <person name="Gladyshev V.N."/>
            <person name="Groth M."/>
            <person name="Guda C."/>
            <person name="Hadaegh A."/>
            <person name="Iglesias-Rodriguez M.D."/>
            <person name="Jenkins J."/>
            <person name="Jones B.M."/>
            <person name="Lawson T."/>
            <person name="Leese F."/>
            <person name="Lindquist E."/>
            <person name="Lobanov A."/>
            <person name="Lomsadze A."/>
            <person name="Malik S.B."/>
            <person name="Marsh M.E."/>
            <person name="Mackinder L."/>
            <person name="Mock T."/>
            <person name="Mueller-Roeber B."/>
            <person name="Pagarete A."/>
            <person name="Parker M."/>
            <person name="Probert I."/>
            <person name="Quesneville H."/>
            <person name="Raines C."/>
            <person name="Rensing S.A."/>
            <person name="Riano-Pachon D.M."/>
            <person name="Richier S."/>
            <person name="Rokitta S."/>
            <person name="Shiraiwa Y."/>
            <person name="Soanes D.M."/>
            <person name="van der Giezen M."/>
            <person name="Wahlund T.M."/>
            <person name="Williams B."/>
            <person name="Wilson W."/>
            <person name="Wolfe G."/>
            <person name="Wurch L.L."/>
        </authorList>
    </citation>
    <scope>NUCLEOTIDE SEQUENCE</scope>
</reference>
<dbReference type="AlphaFoldDB" id="A0A0D3J362"/>
<dbReference type="Proteomes" id="UP000013827">
    <property type="component" value="Unassembled WGS sequence"/>
</dbReference>
<dbReference type="InterPro" id="IPR011992">
    <property type="entry name" value="EF-hand-dom_pair"/>
</dbReference>
<name>A0A0D3J362_EMIH1</name>
<dbReference type="Gene3D" id="1.10.238.10">
    <property type="entry name" value="EF-hand"/>
    <property type="match status" value="1"/>
</dbReference>
<evidence type="ECO:0000259" key="3">
    <source>
        <dbReference type="PROSITE" id="PS50222"/>
    </source>
</evidence>
<keyword evidence="1" id="KW-0106">Calcium</keyword>
<dbReference type="InterPro" id="IPR002048">
    <property type="entry name" value="EF_hand_dom"/>
</dbReference>
<organism evidence="4 5">
    <name type="scientific">Emiliania huxleyi (strain CCMP1516)</name>
    <dbReference type="NCBI Taxonomy" id="280463"/>
    <lineage>
        <taxon>Eukaryota</taxon>
        <taxon>Haptista</taxon>
        <taxon>Haptophyta</taxon>
        <taxon>Prymnesiophyceae</taxon>
        <taxon>Isochrysidales</taxon>
        <taxon>Noelaerhabdaceae</taxon>
        <taxon>Emiliania</taxon>
    </lineage>
</organism>
<dbReference type="GO" id="GO:0005509">
    <property type="term" value="F:calcium ion binding"/>
    <property type="evidence" value="ECO:0007669"/>
    <property type="project" value="InterPro"/>
</dbReference>
<feature type="region of interest" description="Disordered" evidence="2">
    <location>
        <begin position="1"/>
        <end position="34"/>
    </location>
</feature>
<sequence>MQDDLRSGDPSRLAGSGAVASRHPRWQRGAARRLPPSLYRRPKAMAIARPPEGGVHVAGFSVAVHYGLVRKPDTSEMFSLDAWREWPTKLRVEAGFRQYDRDKDGVFGPADVAEIALTLKGERPTPRQAAAWVARGDLDGDGALNFTEFWSMTRKERAAKGEG</sequence>
<dbReference type="RefSeq" id="XP_005770376.1">
    <property type="nucleotide sequence ID" value="XM_005770319.1"/>
</dbReference>
<dbReference type="EnsemblProtists" id="EOD17947">
    <property type="protein sequence ID" value="EOD17947"/>
    <property type="gene ID" value="EMIHUDRAFT_195927"/>
</dbReference>
<dbReference type="SUPFAM" id="SSF47473">
    <property type="entry name" value="EF-hand"/>
    <property type="match status" value="1"/>
</dbReference>